<reference evidence="2" key="1">
    <citation type="submission" date="2018-05" db="EMBL/GenBank/DDBJ databases">
        <authorList>
            <person name="Lanie J.A."/>
            <person name="Ng W.-L."/>
            <person name="Kazmierczak K.M."/>
            <person name="Andrzejewski T.M."/>
            <person name="Davidsen T.M."/>
            <person name="Wayne K.J."/>
            <person name="Tettelin H."/>
            <person name="Glass J.I."/>
            <person name="Rusch D."/>
            <person name="Podicherti R."/>
            <person name="Tsui H.-C.T."/>
            <person name="Winkler M.E."/>
        </authorList>
    </citation>
    <scope>NUCLEOTIDE SEQUENCE</scope>
</reference>
<proteinExistence type="predicted"/>
<accession>A0A383BQQ9</accession>
<sequence>MAKKDSGTMNVPLPDSDDVENPTIGVPEPKYEWMGLTNEWGTRVKPDEYGLRLGALNVGIYGEVPEFWDDQTRRPRGALPRPGVPPLPYNLRAKHQLWADSSADLYEEGIQRRWVPATDVPWDSLEALPEEIERAVCQVATELMQYSNTEIEIVTYWQDQMS</sequence>
<gene>
    <name evidence="2" type="ORF">METZ01_LOCUS475106</name>
</gene>
<dbReference type="AlphaFoldDB" id="A0A383BQQ9"/>
<dbReference type="EMBL" id="UINC01202446">
    <property type="protein sequence ID" value="SVE22252.1"/>
    <property type="molecule type" value="Genomic_DNA"/>
</dbReference>
<feature type="non-terminal residue" evidence="2">
    <location>
        <position position="162"/>
    </location>
</feature>
<evidence type="ECO:0000256" key="1">
    <source>
        <dbReference type="SAM" id="MobiDB-lite"/>
    </source>
</evidence>
<protein>
    <submittedName>
        <fullName evidence="2">Uncharacterized protein</fullName>
    </submittedName>
</protein>
<name>A0A383BQQ9_9ZZZZ</name>
<evidence type="ECO:0000313" key="2">
    <source>
        <dbReference type="EMBL" id="SVE22252.1"/>
    </source>
</evidence>
<organism evidence="2">
    <name type="scientific">marine metagenome</name>
    <dbReference type="NCBI Taxonomy" id="408172"/>
    <lineage>
        <taxon>unclassified sequences</taxon>
        <taxon>metagenomes</taxon>
        <taxon>ecological metagenomes</taxon>
    </lineage>
</organism>
<feature type="region of interest" description="Disordered" evidence="1">
    <location>
        <begin position="1"/>
        <end position="26"/>
    </location>
</feature>